<dbReference type="PRINTS" id="PR00081">
    <property type="entry name" value="GDHRDH"/>
</dbReference>
<dbReference type="Gene3D" id="3.40.50.720">
    <property type="entry name" value="NAD(P)-binding Rossmann-like Domain"/>
    <property type="match status" value="1"/>
</dbReference>
<dbReference type="InterPro" id="IPR020904">
    <property type="entry name" value="Sc_DH/Rdtase_CS"/>
</dbReference>
<keyword evidence="2" id="KW-0560">Oxidoreductase</keyword>
<dbReference type="GO" id="GO:0016616">
    <property type="term" value="F:oxidoreductase activity, acting on the CH-OH group of donors, NAD or NADP as acceptor"/>
    <property type="evidence" value="ECO:0007669"/>
    <property type="project" value="TreeGrafter"/>
</dbReference>
<comment type="caution">
    <text evidence="4">The sequence shown here is derived from an EMBL/GenBank/DDBJ whole genome shotgun (WGS) entry which is preliminary data.</text>
</comment>
<dbReference type="SMART" id="SM00822">
    <property type="entry name" value="PKS_KR"/>
    <property type="match status" value="1"/>
</dbReference>
<reference evidence="4" key="1">
    <citation type="journal article" date="2014" name="Int. J. Syst. Evol. Microbiol.">
        <title>Complete genome sequence of Corynebacterium casei LMG S-19264T (=DSM 44701T), isolated from a smear-ripened cheese.</title>
        <authorList>
            <consortium name="US DOE Joint Genome Institute (JGI-PGF)"/>
            <person name="Walter F."/>
            <person name="Albersmeier A."/>
            <person name="Kalinowski J."/>
            <person name="Ruckert C."/>
        </authorList>
    </citation>
    <scope>NUCLEOTIDE SEQUENCE</scope>
    <source>
        <strain evidence="4">JCM 3313</strain>
    </source>
</reference>
<dbReference type="AlphaFoldDB" id="A0A918ANU0"/>
<reference evidence="4" key="2">
    <citation type="submission" date="2020-09" db="EMBL/GenBank/DDBJ databases">
        <authorList>
            <person name="Sun Q."/>
            <person name="Ohkuma M."/>
        </authorList>
    </citation>
    <scope>NUCLEOTIDE SEQUENCE</scope>
    <source>
        <strain evidence="4">JCM 3313</strain>
    </source>
</reference>
<name>A0A918ANU0_9PSEU</name>
<dbReference type="PROSITE" id="PS00061">
    <property type="entry name" value="ADH_SHORT"/>
    <property type="match status" value="1"/>
</dbReference>
<feature type="domain" description="Ketoreductase" evidence="3">
    <location>
        <begin position="8"/>
        <end position="190"/>
    </location>
</feature>
<dbReference type="RefSeq" id="WP_189225182.1">
    <property type="nucleotide sequence ID" value="NZ_BMRG01000009.1"/>
</dbReference>
<dbReference type="Proteomes" id="UP000639606">
    <property type="component" value="Unassembled WGS sequence"/>
</dbReference>
<dbReference type="PRINTS" id="PR00080">
    <property type="entry name" value="SDRFAMILY"/>
</dbReference>
<dbReference type="InterPro" id="IPR002347">
    <property type="entry name" value="SDR_fam"/>
</dbReference>
<dbReference type="FunFam" id="3.40.50.720:FF:000084">
    <property type="entry name" value="Short-chain dehydrogenase reductase"/>
    <property type="match status" value="1"/>
</dbReference>
<dbReference type="InterPro" id="IPR057326">
    <property type="entry name" value="KR_dom"/>
</dbReference>
<dbReference type="EMBL" id="BMRG01000009">
    <property type="protein sequence ID" value="GGP66441.1"/>
    <property type="molecule type" value="Genomic_DNA"/>
</dbReference>
<dbReference type="InterPro" id="IPR036291">
    <property type="entry name" value="NAD(P)-bd_dom_sf"/>
</dbReference>
<dbReference type="PANTHER" id="PTHR42760:SF40">
    <property type="entry name" value="3-OXOACYL-[ACYL-CARRIER-PROTEIN] REDUCTASE, CHLOROPLASTIC"/>
    <property type="match status" value="1"/>
</dbReference>
<sequence length="245" mass="25089">MDHGLTGRTALLTGGTRGIGRAAALALAAAGANVMACYRRDEEAAASLEVALKETGGDHHVVRADVADPREVADLVAEAGARYGRLDVVVSNAATVSHHPLGELSLTEWQRTVTTNLTGPFTLVQHALPLLREGASVVLVGSRVARAGMPAAAHYVASKAGLAGLTRALCKELGPRGIRVNLVAPGIIETEATAALSAERRCAYEAKAALGRLGRVEEVAGAILFLAGDLSGYVTGATLDVDGGV</sequence>
<dbReference type="SUPFAM" id="SSF51735">
    <property type="entry name" value="NAD(P)-binding Rossmann-fold domains"/>
    <property type="match status" value="1"/>
</dbReference>
<evidence type="ECO:0000256" key="1">
    <source>
        <dbReference type="ARBA" id="ARBA00006484"/>
    </source>
</evidence>
<organism evidence="4 5">
    <name type="scientific">Saccharothrix coeruleofusca</name>
    <dbReference type="NCBI Taxonomy" id="33919"/>
    <lineage>
        <taxon>Bacteria</taxon>
        <taxon>Bacillati</taxon>
        <taxon>Actinomycetota</taxon>
        <taxon>Actinomycetes</taxon>
        <taxon>Pseudonocardiales</taxon>
        <taxon>Pseudonocardiaceae</taxon>
        <taxon>Saccharothrix</taxon>
    </lineage>
</organism>
<dbReference type="GO" id="GO:0030497">
    <property type="term" value="P:fatty acid elongation"/>
    <property type="evidence" value="ECO:0007669"/>
    <property type="project" value="TreeGrafter"/>
</dbReference>
<accession>A0A918ANU0</accession>
<protein>
    <submittedName>
        <fullName evidence="4">Short-chain dehydrogenase</fullName>
    </submittedName>
</protein>
<dbReference type="Pfam" id="PF13561">
    <property type="entry name" value="adh_short_C2"/>
    <property type="match status" value="1"/>
</dbReference>
<comment type="similarity">
    <text evidence="1">Belongs to the short-chain dehydrogenases/reductases (SDR) family.</text>
</comment>
<keyword evidence="5" id="KW-1185">Reference proteome</keyword>
<gene>
    <name evidence="4" type="ORF">GCM10010185_43950</name>
</gene>
<proteinExistence type="inferred from homology"/>
<evidence type="ECO:0000259" key="3">
    <source>
        <dbReference type="SMART" id="SM00822"/>
    </source>
</evidence>
<evidence type="ECO:0000313" key="4">
    <source>
        <dbReference type="EMBL" id="GGP66441.1"/>
    </source>
</evidence>
<dbReference type="PANTHER" id="PTHR42760">
    <property type="entry name" value="SHORT-CHAIN DEHYDROGENASES/REDUCTASES FAMILY MEMBER"/>
    <property type="match status" value="1"/>
</dbReference>
<evidence type="ECO:0000313" key="5">
    <source>
        <dbReference type="Proteomes" id="UP000639606"/>
    </source>
</evidence>
<evidence type="ECO:0000256" key="2">
    <source>
        <dbReference type="ARBA" id="ARBA00023002"/>
    </source>
</evidence>